<sequence>MAKKENVSVGDKKNATVSDKKIIIILKGLIKTNGILRIIVFVLIIAILALIYSGVIFTSHIFIADRHPDGTNLVRVVCAGNFFAILFIFLPYLTGEDQVAKRFITEISFDVVHAILNIAAGSVLFYFYYTIQDDPYPDDITLIVAAIMFLVLSLVLSIDGFILIKNYKDDI</sequence>
<feature type="transmembrane region" description="Helical" evidence="1">
    <location>
        <begin position="73"/>
        <end position="95"/>
    </location>
</feature>
<name>T1JF21_STRMM</name>
<keyword evidence="1" id="KW-0472">Membrane</keyword>
<reference evidence="3" key="1">
    <citation type="submission" date="2011-05" db="EMBL/GenBank/DDBJ databases">
        <authorList>
            <person name="Richards S.R."/>
            <person name="Qu J."/>
            <person name="Jiang H."/>
            <person name="Jhangiani S.N."/>
            <person name="Agravi P."/>
            <person name="Goodspeed R."/>
            <person name="Gross S."/>
            <person name="Mandapat C."/>
            <person name="Jackson L."/>
            <person name="Mathew T."/>
            <person name="Pu L."/>
            <person name="Thornton R."/>
            <person name="Saada N."/>
            <person name="Wilczek-Boney K.B."/>
            <person name="Lee S."/>
            <person name="Kovar C."/>
            <person name="Wu Y."/>
            <person name="Scherer S.E."/>
            <person name="Worley K.C."/>
            <person name="Muzny D.M."/>
            <person name="Gibbs R."/>
        </authorList>
    </citation>
    <scope>NUCLEOTIDE SEQUENCE</scope>
    <source>
        <strain evidence="3">Brora</strain>
    </source>
</reference>
<proteinExistence type="predicted"/>
<dbReference type="EnsemblMetazoa" id="SMAR012426-RA">
    <property type="protein sequence ID" value="SMAR012426-PA"/>
    <property type="gene ID" value="SMAR012426"/>
</dbReference>
<organism evidence="2 3">
    <name type="scientific">Strigamia maritima</name>
    <name type="common">European centipede</name>
    <name type="synonym">Geophilus maritimus</name>
    <dbReference type="NCBI Taxonomy" id="126957"/>
    <lineage>
        <taxon>Eukaryota</taxon>
        <taxon>Metazoa</taxon>
        <taxon>Ecdysozoa</taxon>
        <taxon>Arthropoda</taxon>
        <taxon>Myriapoda</taxon>
        <taxon>Chilopoda</taxon>
        <taxon>Pleurostigmophora</taxon>
        <taxon>Geophilomorpha</taxon>
        <taxon>Linotaeniidae</taxon>
        <taxon>Strigamia</taxon>
    </lineage>
</organism>
<feature type="transmembrane region" description="Helical" evidence="1">
    <location>
        <begin position="140"/>
        <end position="164"/>
    </location>
</feature>
<evidence type="ECO:0000256" key="1">
    <source>
        <dbReference type="SAM" id="Phobius"/>
    </source>
</evidence>
<dbReference type="PhylomeDB" id="T1JF21"/>
<dbReference type="HOGENOM" id="CLU_1564867_0_0_1"/>
<keyword evidence="1" id="KW-0812">Transmembrane</keyword>
<feature type="transmembrane region" description="Helical" evidence="1">
    <location>
        <begin position="107"/>
        <end position="128"/>
    </location>
</feature>
<reference evidence="2" key="2">
    <citation type="submission" date="2015-02" db="UniProtKB">
        <authorList>
            <consortium name="EnsemblMetazoa"/>
        </authorList>
    </citation>
    <scope>IDENTIFICATION</scope>
</reference>
<evidence type="ECO:0000313" key="3">
    <source>
        <dbReference type="Proteomes" id="UP000014500"/>
    </source>
</evidence>
<feature type="transmembrane region" description="Helical" evidence="1">
    <location>
        <begin position="35"/>
        <end position="61"/>
    </location>
</feature>
<evidence type="ECO:0000313" key="2">
    <source>
        <dbReference type="EnsemblMetazoa" id="SMAR012426-PA"/>
    </source>
</evidence>
<protein>
    <submittedName>
        <fullName evidence="2">Uncharacterized protein</fullName>
    </submittedName>
</protein>
<keyword evidence="3" id="KW-1185">Reference proteome</keyword>
<dbReference type="AlphaFoldDB" id="T1JF21"/>
<dbReference type="Proteomes" id="UP000014500">
    <property type="component" value="Unassembled WGS sequence"/>
</dbReference>
<accession>T1JF21</accession>
<keyword evidence="1" id="KW-1133">Transmembrane helix</keyword>
<dbReference type="EMBL" id="JH432137">
    <property type="status" value="NOT_ANNOTATED_CDS"/>
    <property type="molecule type" value="Genomic_DNA"/>
</dbReference>